<organism evidence="4 5">
    <name type="scientific">Aeromicrobium camelliae</name>
    <dbReference type="NCBI Taxonomy" id="1538144"/>
    <lineage>
        <taxon>Bacteria</taxon>
        <taxon>Bacillati</taxon>
        <taxon>Actinomycetota</taxon>
        <taxon>Actinomycetes</taxon>
        <taxon>Propionibacteriales</taxon>
        <taxon>Nocardioidaceae</taxon>
        <taxon>Aeromicrobium</taxon>
    </lineage>
</organism>
<evidence type="ECO:0000313" key="4">
    <source>
        <dbReference type="EMBL" id="RQN02527.1"/>
    </source>
</evidence>
<dbReference type="AlphaFoldDB" id="A0A3N6Z6G6"/>
<gene>
    <name evidence="4" type="ORF">EHW97_13280</name>
</gene>
<proteinExistence type="predicted"/>
<dbReference type="PANTHER" id="PTHR48081">
    <property type="entry name" value="AB HYDROLASE SUPERFAMILY PROTEIN C4A8.06C"/>
    <property type="match status" value="1"/>
</dbReference>
<keyword evidence="5" id="KW-1185">Reference proteome</keyword>
<keyword evidence="1 4" id="KW-0378">Hydrolase</keyword>
<evidence type="ECO:0000259" key="3">
    <source>
        <dbReference type="Pfam" id="PF07859"/>
    </source>
</evidence>
<comment type="caution">
    <text evidence="4">The sequence shown here is derived from an EMBL/GenBank/DDBJ whole genome shotgun (WGS) entry which is preliminary data.</text>
</comment>
<reference evidence="4 5" key="1">
    <citation type="submission" date="2018-11" db="EMBL/GenBank/DDBJ databases">
        <authorList>
            <person name="Li F."/>
        </authorList>
    </citation>
    <scope>NUCLEOTIDE SEQUENCE [LARGE SCALE GENOMIC DNA]</scope>
    <source>
        <strain evidence="4 5">YS17T</strain>
    </source>
</reference>
<dbReference type="Pfam" id="PF07859">
    <property type="entry name" value="Abhydrolase_3"/>
    <property type="match status" value="1"/>
</dbReference>
<feature type="domain" description="Alpha/beta hydrolase fold-3" evidence="3">
    <location>
        <begin position="130"/>
        <end position="326"/>
    </location>
</feature>
<dbReference type="InterPro" id="IPR050300">
    <property type="entry name" value="GDXG_lipolytic_enzyme"/>
</dbReference>
<dbReference type="Gene3D" id="3.40.50.1820">
    <property type="entry name" value="alpha/beta hydrolase"/>
    <property type="match status" value="1"/>
</dbReference>
<feature type="region of interest" description="Disordered" evidence="2">
    <location>
        <begin position="1"/>
        <end position="40"/>
    </location>
</feature>
<accession>A0A3N6Z6G6</accession>
<sequence>MALLTHNARYAVPPTHHSEAHHPVARGAAGDRVSEPARPGRLDPVISWGVDDRPATWRARVYMLGMRIARDKQAFEGEEHTLQVARQRQQSGNCPPTRLTRLLTDVRETRRDGMTVWTVRPRVMRPVARVFYVHGGGYVHPLTADYWHLVRDLARAGIEVVVPAYPLAPDATVDGVLPRLQQLAVESLGDLPTVLMGDSAGGALVLVLAQRLRDEAGPRPDGVVMLSPWLDATLDEDAVAGLEASDPMLAESGLRAAGRWWAGSRSPADPLVSPVNGELHDLPPLDLFIGDQDILRPAVDDLVAKARDQDADLRVHEVRAMFHVWMTRRIPEARRTRRALARIVRERARAAAGLATT</sequence>
<evidence type="ECO:0000313" key="5">
    <source>
        <dbReference type="Proteomes" id="UP000275225"/>
    </source>
</evidence>
<dbReference type="Proteomes" id="UP000275225">
    <property type="component" value="Unassembled WGS sequence"/>
</dbReference>
<dbReference type="PANTHER" id="PTHR48081:SF8">
    <property type="entry name" value="ALPHA_BETA HYDROLASE FOLD-3 DOMAIN-CONTAINING PROTEIN-RELATED"/>
    <property type="match status" value="1"/>
</dbReference>
<evidence type="ECO:0000256" key="1">
    <source>
        <dbReference type="ARBA" id="ARBA00022801"/>
    </source>
</evidence>
<name>A0A3N6Z6G6_9ACTN</name>
<dbReference type="EMBL" id="RQJX01000020">
    <property type="protein sequence ID" value="RQN02527.1"/>
    <property type="molecule type" value="Genomic_DNA"/>
</dbReference>
<dbReference type="InterPro" id="IPR013094">
    <property type="entry name" value="AB_hydrolase_3"/>
</dbReference>
<dbReference type="GO" id="GO:0016787">
    <property type="term" value="F:hydrolase activity"/>
    <property type="evidence" value="ECO:0007669"/>
    <property type="project" value="UniProtKB-KW"/>
</dbReference>
<protein>
    <submittedName>
        <fullName evidence="4">Steryl acetyl hydrolase</fullName>
    </submittedName>
</protein>
<evidence type="ECO:0000256" key="2">
    <source>
        <dbReference type="SAM" id="MobiDB-lite"/>
    </source>
</evidence>
<dbReference type="InterPro" id="IPR029058">
    <property type="entry name" value="AB_hydrolase_fold"/>
</dbReference>
<dbReference type="OrthoDB" id="9803828at2"/>
<dbReference type="SUPFAM" id="SSF53474">
    <property type="entry name" value="alpha/beta-Hydrolases"/>
    <property type="match status" value="1"/>
</dbReference>